<dbReference type="InterPro" id="IPR027275">
    <property type="entry name" value="PRC-brl_dom"/>
</dbReference>
<sequence length="166" mass="19108">MVKWRNFYLMKIYDSKNKYIGVVDDISIDFYNGVVKGFTISPASIFKKHTYVSVDSIISVDEIMKIKNTSRFEGLKFKEIKYMDIINKEKKLVGVLEDLIIDEKTFEIKGMIISSGIFDKMFKGKEVITLKHCSLCDEYILYNGNSTVKLKTLPHNLGGNKDVQKV</sequence>
<evidence type="ECO:0000313" key="3">
    <source>
        <dbReference type="Proteomes" id="UP000095558"/>
    </source>
</evidence>
<name>A0A174BXR7_9CLOT</name>
<evidence type="ECO:0000259" key="1">
    <source>
        <dbReference type="Pfam" id="PF05239"/>
    </source>
</evidence>
<dbReference type="RefSeq" id="WP_055276015.1">
    <property type="nucleotide sequence ID" value="NZ_CYZV01000012.1"/>
</dbReference>
<dbReference type="SUPFAM" id="SSF50346">
    <property type="entry name" value="PRC-barrel domain"/>
    <property type="match status" value="2"/>
</dbReference>
<dbReference type="Gene3D" id="2.30.30.240">
    <property type="entry name" value="PRC-barrel domain"/>
    <property type="match status" value="2"/>
</dbReference>
<gene>
    <name evidence="2" type="ORF">ERS852470_01325</name>
</gene>
<dbReference type="Pfam" id="PF05239">
    <property type="entry name" value="PRC"/>
    <property type="match status" value="2"/>
</dbReference>
<organism evidence="2 3">
    <name type="scientific">Clostridium disporicum</name>
    <dbReference type="NCBI Taxonomy" id="84024"/>
    <lineage>
        <taxon>Bacteria</taxon>
        <taxon>Bacillati</taxon>
        <taxon>Bacillota</taxon>
        <taxon>Clostridia</taxon>
        <taxon>Eubacteriales</taxon>
        <taxon>Clostridiaceae</taxon>
        <taxon>Clostridium</taxon>
    </lineage>
</organism>
<reference evidence="2 3" key="1">
    <citation type="submission" date="2015-09" db="EMBL/GenBank/DDBJ databases">
        <authorList>
            <consortium name="Pathogen Informatics"/>
        </authorList>
    </citation>
    <scope>NUCLEOTIDE SEQUENCE [LARGE SCALE GENOMIC DNA]</scope>
    <source>
        <strain evidence="2 3">2789STDY5834855</strain>
    </source>
</reference>
<accession>A0A174BXR7</accession>
<evidence type="ECO:0000313" key="2">
    <source>
        <dbReference type="EMBL" id="CUO05483.1"/>
    </source>
</evidence>
<dbReference type="Proteomes" id="UP000095558">
    <property type="component" value="Unassembled WGS sequence"/>
</dbReference>
<protein>
    <submittedName>
        <fullName evidence="2">PRC-barrel domain-containing protein</fullName>
    </submittedName>
</protein>
<feature type="domain" description="PRC-barrel" evidence="1">
    <location>
        <begin position="4"/>
        <end position="69"/>
    </location>
</feature>
<proteinExistence type="predicted"/>
<dbReference type="EMBL" id="CYZV01000012">
    <property type="protein sequence ID" value="CUO05483.1"/>
    <property type="molecule type" value="Genomic_DNA"/>
</dbReference>
<dbReference type="InterPro" id="IPR011033">
    <property type="entry name" value="PRC_barrel-like_sf"/>
</dbReference>
<dbReference type="AlphaFoldDB" id="A0A174BXR7"/>
<feature type="domain" description="PRC-barrel" evidence="1">
    <location>
        <begin position="76"/>
        <end position="127"/>
    </location>
</feature>
<dbReference type="OrthoDB" id="1716342at2"/>